<dbReference type="InParanoid" id="A0CCE4"/>
<sequence>MINDQMIKRLEKEFEQVQNAIDEGVIDNITVAIQYENNSANYTKWDVVIYGRENTIWQGGEFAGTLEFPQNYPTVSPTYTWKLYSKNRFLHMNIYSSGKTCIDILNDKIGYSPAKTCVEILKALEDFLYRPNPKSPTNAELAKIFEQDLPKYELMIKEFVQKYMEEKKIAEQKKK</sequence>
<dbReference type="PANTHER" id="PTHR24067">
    <property type="entry name" value="UBIQUITIN-CONJUGATING ENZYME E2"/>
    <property type="match status" value="1"/>
</dbReference>
<evidence type="ECO:0000313" key="3">
    <source>
        <dbReference type="Proteomes" id="UP000000600"/>
    </source>
</evidence>
<dbReference type="Gene3D" id="3.10.110.10">
    <property type="entry name" value="Ubiquitin Conjugating Enzyme"/>
    <property type="match status" value="1"/>
</dbReference>
<dbReference type="RefSeq" id="XP_001435858.1">
    <property type="nucleotide sequence ID" value="XM_001435821.1"/>
</dbReference>
<dbReference type="STRING" id="5888.A0CCE4"/>
<dbReference type="PROSITE" id="PS50127">
    <property type="entry name" value="UBC_2"/>
    <property type="match status" value="1"/>
</dbReference>
<evidence type="ECO:0000259" key="1">
    <source>
        <dbReference type="PROSITE" id="PS50127"/>
    </source>
</evidence>
<dbReference type="OrthoDB" id="6600758at2759"/>
<dbReference type="InterPro" id="IPR050113">
    <property type="entry name" value="Ub_conjugating_enzyme"/>
</dbReference>
<dbReference type="AlphaFoldDB" id="A0CCE4"/>
<dbReference type="HOGENOM" id="CLU_030988_10_3_1"/>
<evidence type="ECO:0000313" key="2">
    <source>
        <dbReference type="EMBL" id="CAK68461.1"/>
    </source>
</evidence>
<dbReference type="SUPFAM" id="SSF54495">
    <property type="entry name" value="UBC-like"/>
    <property type="match status" value="1"/>
</dbReference>
<dbReference type="Pfam" id="PF00179">
    <property type="entry name" value="UQ_con"/>
    <property type="match status" value="1"/>
</dbReference>
<reference evidence="2 3" key="1">
    <citation type="journal article" date="2006" name="Nature">
        <title>Global trends of whole-genome duplications revealed by the ciliate Paramecium tetraurelia.</title>
        <authorList>
            <consortium name="Genoscope"/>
            <person name="Aury J.-M."/>
            <person name="Jaillon O."/>
            <person name="Duret L."/>
            <person name="Noel B."/>
            <person name="Jubin C."/>
            <person name="Porcel B.M."/>
            <person name="Segurens B."/>
            <person name="Daubin V."/>
            <person name="Anthouard V."/>
            <person name="Aiach N."/>
            <person name="Arnaiz O."/>
            <person name="Billaut A."/>
            <person name="Beisson J."/>
            <person name="Blanc I."/>
            <person name="Bouhouche K."/>
            <person name="Camara F."/>
            <person name="Duharcourt S."/>
            <person name="Guigo R."/>
            <person name="Gogendeau D."/>
            <person name="Katinka M."/>
            <person name="Keller A.-M."/>
            <person name="Kissmehl R."/>
            <person name="Klotz C."/>
            <person name="Koll F."/>
            <person name="Le Moue A."/>
            <person name="Lepere C."/>
            <person name="Malinsky S."/>
            <person name="Nowacki M."/>
            <person name="Nowak J.K."/>
            <person name="Plattner H."/>
            <person name="Poulain J."/>
            <person name="Ruiz F."/>
            <person name="Serrano V."/>
            <person name="Zagulski M."/>
            <person name="Dessen P."/>
            <person name="Betermier M."/>
            <person name="Weissenbach J."/>
            <person name="Scarpelli C."/>
            <person name="Schachter V."/>
            <person name="Sperling L."/>
            <person name="Meyer E."/>
            <person name="Cohen J."/>
            <person name="Wincker P."/>
        </authorList>
    </citation>
    <scope>NUCLEOTIDE SEQUENCE [LARGE SCALE GENOMIC DNA]</scope>
    <source>
        <strain evidence="2 3">Stock d4-2</strain>
    </source>
</reference>
<feature type="domain" description="UBC core" evidence="1">
    <location>
        <begin position="5"/>
        <end position="165"/>
    </location>
</feature>
<accession>A0CCE4</accession>
<dbReference type="GO" id="GO:0061656">
    <property type="term" value="F:SUMO conjugating enzyme activity"/>
    <property type="evidence" value="ECO:0000318"/>
    <property type="project" value="GO_Central"/>
</dbReference>
<dbReference type="GO" id="GO:0005634">
    <property type="term" value="C:nucleus"/>
    <property type="evidence" value="ECO:0000318"/>
    <property type="project" value="GO_Central"/>
</dbReference>
<dbReference type="Proteomes" id="UP000000600">
    <property type="component" value="Unassembled WGS sequence"/>
</dbReference>
<dbReference type="EMBL" id="CT868060">
    <property type="protein sequence ID" value="CAK68461.1"/>
    <property type="molecule type" value="Genomic_DNA"/>
</dbReference>
<dbReference type="SMART" id="SM00212">
    <property type="entry name" value="UBCc"/>
    <property type="match status" value="1"/>
</dbReference>
<dbReference type="OMA" id="RENTIWQ"/>
<organism evidence="2 3">
    <name type="scientific">Paramecium tetraurelia</name>
    <dbReference type="NCBI Taxonomy" id="5888"/>
    <lineage>
        <taxon>Eukaryota</taxon>
        <taxon>Sar</taxon>
        <taxon>Alveolata</taxon>
        <taxon>Ciliophora</taxon>
        <taxon>Intramacronucleata</taxon>
        <taxon>Oligohymenophorea</taxon>
        <taxon>Peniculida</taxon>
        <taxon>Parameciidae</taxon>
        <taxon>Paramecium</taxon>
    </lineage>
</organism>
<name>A0CCE4_PARTE</name>
<dbReference type="KEGG" id="ptm:GSPATT00037246001"/>
<protein>
    <recommendedName>
        <fullName evidence="1">UBC core domain-containing protein</fullName>
    </recommendedName>
</protein>
<dbReference type="InterPro" id="IPR000608">
    <property type="entry name" value="UBC"/>
</dbReference>
<proteinExistence type="predicted"/>
<keyword evidence="3" id="KW-1185">Reference proteome</keyword>
<dbReference type="eggNOG" id="KOG0419">
    <property type="taxonomic scope" value="Eukaryota"/>
</dbReference>
<gene>
    <name evidence="2" type="ORF">GSPATT00037246001</name>
</gene>
<dbReference type="InterPro" id="IPR016135">
    <property type="entry name" value="UBQ-conjugating_enzyme/RWD"/>
</dbReference>
<dbReference type="FunFam" id="3.10.110.10:FF:000171">
    <property type="entry name" value="Uncharacterized protein"/>
    <property type="match status" value="1"/>
</dbReference>
<dbReference type="GeneID" id="5021643"/>
<dbReference type="GO" id="GO:0016925">
    <property type="term" value="P:protein sumoylation"/>
    <property type="evidence" value="ECO:0000318"/>
    <property type="project" value="GO_Central"/>
</dbReference>